<reference evidence="1 2" key="1">
    <citation type="journal article" date="2015" name="Nature">
        <title>rRNA introns, odd ribosomes, and small enigmatic genomes across a large radiation of phyla.</title>
        <authorList>
            <person name="Brown C.T."/>
            <person name="Hug L.A."/>
            <person name="Thomas B.C."/>
            <person name="Sharon I."/>
            <person name="Castelle C.J."/>
            <person name="Singh A."/>
            <person name="Wilkins M.J."/>
            <person name="Williams K.H."/>
            <person name="Banfield J.F."/>
        </authorList>
    </citation>
    <scope>NUCLEOTIDE SEQUENCE [LARGE SCALE GENOMIC DNA]</scope>
</reference>
<name>A0A0G0HBC6_9BACT</name>
<evidence type="ECO:0000313" key="1">
    <source>
        <dbReference type="EMBL" id="KKQ35830.1"/>
    </source>
</evidence>
<evidence type="ECO:0008006" key="3">
    <source>
        <dbReference type="Google" id="ProtNLM"/>
    </source>
</evidence>
<dbReference type="PROSITE" id="PS51257">
    <property type="entry name" value="PROKAR_LIPOPROTEIN"/>
    <property type="match status" value="1"/>
</dbReference>
<proteinExistence type="predicted"/>
<organism evidence="1 2">
    <name type="scientific">Candidatus Nomurabacteria bacterium GW2011_GWB1_37_5</name>
    <dbReference type="NCBI Taxonomy" id="1618742"/>
    <lineage>
        <taxon>Bacteria</taxon>
        <taxon>Candidatus Nomuraibacteriota</taxon>
    </lineage>
</organism>
<dbReference type="AlphaFoldDB" id="A0A0G0HBC6"/>
<gene>
    <name evidence="1" type="ORF">US50_C0004G0019</name>
</gene>
<dbReference type="Proteomes" id="UP000033876">
    <property type="component" value="Unassembled WGS sequence"/>
</dbReference>
<dbReference type="EMBL" id="LBTF01000004">
    <property type="protein sequence ID" value="KKQ35830.1"/>
    <property type="molecule type" value="Genomic_DNA"/>
</dbReference>
<evidence type="ECO:0000313" key="2">
    <source>
        <dbReference type="Proteomes" id="UP000033876"/>
    </source>
</evidence>
<sequence length="148" mass="17551">MKNLTKIILVSFTAITLTSCFRERTDLYFGEQGLSCKIKNPSFFLMFGGNYCDKDIELSNHGKKQYHAIIERYYLNQEWWNPELTDSSKYEELVINPKDVFCFKNSNVVELWKDTDACGHRIPFSQMERVGWFDKDGNFTKSDYLQYY</sequence>
<comment type="caution">
    <text evidence="1">The sequence shown here is derived from an EMBL/GenBank/DDBJ whole genome shotgun (WGS) entry which is preliminary data.</text>
</comment>
<accession>A0A0G0HBC6</accession>
<protein>
    <recommendedName>
        <fullName evidence="3">Lipoprotein</fullName>
    </recommendedName>
</protein>